<reference evidence="1 7" key="5">
    <citation type="submission" date="2018-05" db="EMBL/GenBank/DDBJ databases">
        <title>Klebsiella quasipneumonaiae provides a window into carbapenemase gene transfer, plasmid rearrangements and nosocomial acquisition from the hospital environment.</title>
        <authorList>
            <person name="Mathers A.J."/>
            <person name="Vegesana K."/>
            <person name="Stoesser N."/>
            <person name="Crook D."/>
            <person name="Vaughan A."/>
            <person name="Barry K."/>
            <person name="Parikh H."/>
            <person name="Sebra R."/>
            <person name="Kotay S."/>
            <person name="Walker A.S."/>
            <person name="Sheppard A.E."/>
        </authorList>
    </citation>
    <scope>NUCLEOTIDE SEQUENCE [LARGE SCALE GENOMIC DNA]</scope>
    <source>
        <strain evidence="1 7">CAV1761</strain>
    </source>
</reference>
<dbReference type="Proteomes" id="UP000030378">
    <property type="component" value="Unassembled WGS sequence"/>
</dbReference>
<reference evidence="5" key="4">
    <citation type="submission" date="2017-12" db="EMBL/GenBank/DDBJ databases">
        <title>FDA dAtabase for Regulatory Grade micrObial Sequences (FDA-ARGOS): Supporting development and validation of Infectious Disease Dx tests.</title>
        <authorList>
            <person name="Campos J."/>
            <person name="Goldberg B."/>
            <person name="Tallon L."/>
            <person name="Sadzewicz L."/>
            <person name="Sengamalay N."/>
            <person name="Ott S."/>
            <person name="Godinez A."/>
            <person name="Nagaraj S."/>
            <person name="Vavikolanu K."/>
            <person name="Vyas G."/>
            <person name="Nadendla S."/>
            <person name="Aluvathingal J."/>
            <person name="Geyer C."/>
            <person name="Nandy P."/>
            <person name="Hobson J."/>
            <person name="Sichtig H."/>
        </authorList>
    </citation>
    <scope>NUCLEOTIDE SEQUENCE [LARGE SCALE GENOMIC DNA]</scope>
    <source>
        <strain evidence="5">FDAARGOS_79</strain>
    </source>
</reference>
<gene>
    <name evidence="2" type="ORF">AN695_0227120</name>
    <name evidence="1" type="ORF">DKC05_19270</name>
    <name evidence="4" type="ORF">DMW51_11620</name>
    <name evidence="3" type="ORF">MC70_019455</name>
</gene>
<dbReference type="Gene3D" id="2.60.120.620">
    <property type="entry name" value="q2cbj1_9rhob like domain"/>
    <property type="match status" value="1"/>
</dbReference>
<proteinExistence type="predicted"/>
<evidence type="ECO:0000313" key="6">
    <source>
        <dbReference type="Proteomes" id="UP000050489"/>
    </source>
</evidence>
<protein>
    <recommendedName>
        <fullName evidence="9">2OG-Fe dioxygenase family protein</fullName>
    </recommendedName>
</protein>
<dbReference type="EMBL" id="CP029449">
    <property type="protein sequence ID" value="AWL69636.1"/>
    <property type="molecule type" value="Genomic_DNA"/>
</dbReference>
<reference evidence="8" key="7">
    <citation type="submission" date="2018-06" db="EMBL/GenBank/DDBJ databases">
        <title>Serratia marcescens genome sequencing and assembly.</title>
        <authorList>
            <person name="Martins R.C."/>
            <person name="Perdigao-Neto L.V."/>
            <person name="Costa S.F."/>
            <person name="Levin A.S.S."/>
        </authorList>
    </citation>
    <scope>NUCLEOTIDE SEQUENCE [LARGE SCALE GENOMIC DNA]</scope>
    <source>
        <strain evidence="8">1283</strain>
    </source>
</reference>
<keyword evidence="8" id="KW-1185">Reference proteome</keyword>
<dbReference type="Proteomes" id="UP000245399">
    <property type="component" value="Chromosome"/>
</dbReference>
<dbReference type="EMBL" id="LJEX02000010">
    <property type="protein sequence ID" value="OCO90657.1"/>
    <property type="molecule type" value="Genomic_DNA"/>
</dbReference>
<evidence type="ECO:0008006" key="9">
    <source>
        <dbReference type="Google" id="ProtNLM"/>
    </source>
</evidence>
<evidence type="ECO:0000313" key="2">
    <source>
        <dbReference type="EMBL" id="OCO90657.1"/>
    </source>
</evidence>
<evidence type="ECO:0000313" key="7">
    <source>
        <dbReference type="Proteomes" id="UP000245399"/>
    </source>
</evidence>
<name>A0A0A5L6P2_SERMA</name>
<evidence type="ECO:0000313" key="8">
    <source>
        <dbReference type="Proteomes" id="UP000247823"/>
    </source>
</evidence>
<reference evidence="4" key="8">
    <citation type="submission" date="2018-06" db="EMBL/GenBank/DDBJ databases">
        <authorList>
            <person name="Martins R.C."/>
            <person name="Perdigao-Neto L.V."/>
            <person name="Costa S.F."/>
            <person name="Levin A.S.S."/>
        </authorList>
    </citation>
    <scope>NUCLEOTIDE SEQUENCE</scope>
    <source>
        <strain evidence="4">1283</strain>
    </source>
</reference>
<dbReference type="EMBL" id="QJQB01000263">
    <property type="protein sequence ID" value="PYA67837.1"/>
    <property type="molecule type" value="Genomic_DNA"/>
</dbReference>
<dbReference type="EMBL" id="JTBC02000011">
    <property type="protein sequence ID" value="PNO64439.1"/>
    <property type="molecule type" value="Genomic_DNA"/>
</dbReference>
<reference evidence="6" key="1">
    <citation type="submission" date="2016-04" db="EMBL/GenBank/DDBJ databases">
        <authorList>
            <person name="Osei Sekyere J."/>
            <person name="Sivertsen A."/>
            <person name="Pedersen A.T."/>
            <person name="Sundsfjord A."/>
        </authorList>
    </citation>
    <scope>NUCLEOTIDE SEQUENCE [LARGE SCALE GENOMIC DNA]</scope>
    <source>
        <strain evidence="6">945174350</strain>
    </source>
</reference>
<sequence length="293" mass="33643">MRQLSLLDEVKKAYQEHRSAFIPGATMQAILLALGARPEDFAKLQQVSGNLADDPTLPFRKSRNGRFCFDFDRAQIERLEFQPFVLSVEEDFIRYDSGKVRHFRGINDDLQLNTAFQALMKFKAYVIDGVSVTPRARLNQEINKFVCTVFNLRTVTTPQMLGEPALEGVHSDGVDHTMTTFLGCDNMTDDSAKTFIHDMRETSGIKFDRARPEWILGEIQHRHFLDTLLIVDHERKHSLSPVEAQDKRRHSTRDMLIFFTRKPVEDGHVSFAYDSFKPHIEIPLSIDMVARAS</sequence>
<reference evidence="3" key="3">
    <citation type="submission" date="2017-12" db="EMBL/GenBank/DDBJ databases">
        <title>FDA dAtabase for Regulatory Grade micrObial Sequences (FDA-ARGOS): Supporting development and validation of Infectious Disease Dx tests.</title>
        <authorList>
            <person name="Campos J."/>
            <person name="Goldberg B."/>
            <person name="Tallon L.J."/>
            <person name="Sadzewicz L."/>
            <person name="Sengamalay N."/>
            <person name="Ott S."/>
            <person name="Godinez A."/>
            <person name="Nagaraj S."/>
            <person name="Vavikolanu K."/>
            <person name="Vyas G."/>
            <person name="Nadendla S."/>
            <person name="Aluvathingal J."/>
            <person name="Geyer C."/>
            <person name="Nandy P."/>
            <person name="Hobson J."/>
            <person name="Sichtig H."/>
        </authorList>
    </citation>
    <scope>NUCLEOTIDE SEQUENCE</scope>
    <source>
        <strain evidence="3">FDAARGOS_79</strain>
    </source>
</reference>
<dbReference type="AlphaFoldDB" id="A0A0A5L6P2"/>
<evidence type="ECO:0000313" key="3">
    <source>
        <dbReference type="EMBL" id="PNO64439.1"/>
    </source>
</evidence>
<evidence type="ECO:0000313" key="1">
    <source>
        <dbReference type="EMBL" id="AWL69636.1"/>
    </source>
</evidence>
<organism evidence="2 6">
    <name type="scientific">Serratia marcescens</name>
    <dbReference type="NCBI Taxonomy" id="615"/>
    <lineage>
        <taxon>Bacteria</taxon>
        <taxon>Pseudomonadati</taxon>
        <taxon>Pseudomonadota</taxon>
        <taxon>Gammaproteobacteria</taxon>
        <taxon>Enterobacterales</taxon>
        <taxon>Yersiniaceae</taxon>
        <taxon>Serratia</taxon>
    </lineage>
</organism>
<reference evidence="4 8" key="6">
    <citation type="submission" date="2018-06" db="EMBL/GenBank/DDBJ databases">
        <title>Serratia marcescens genome sequencing and assembly.</title>
        <authorList>
            <person name="Martins R.C.R."/>
            <person name="Perdigao-Neto L.V."/>
            <person name="Costa S.F."/>
            <person name="Levin A.S.S."/>
        </authorList>
    </citation>
    <scope>NUCLEOTIDE SEQUENCE [LARGE SCALE GENOMIC DNA]</scope>
    <source>
        <strain evidence="4 8">1283</strain>
    </source>
</reference>
<dbReference type="RefSeq" id="WP_038871106.1">
    <property type="nucleotide sequence ID" value="NZ_CABMHU010000072.1"/>
</dbReference>
<dbReference type="GO" id="GO:0051213">
    <property type="term" value="F:dioxygenase activity"/>
    <property type="evidence" value="ECO:0007669"/>
    <property type="project" value="InterPro"/>
</dbReference>
<evidence type="ECO:0000313" key="5">
    <source>
        <dbReference type="Proteomes" id="UP000030378"/>
    </source>
</evidence>
<reference evidence="2" key="2">
    <citation type="journal article" date="2017" name="PLoS ONE">
        <title>Genomic and phenotypic characterisation of fluoroquinolone resistance mechanisms in Enterobacteriaceae in Durban, South Africa.</title>
        <authorList>
            <person name="Osei Sekyere J."/>
            <person name="Amoako D.G."/>
        </authorList>
    </citation>
    <scope>NUCLEOTIDE SEQUENCE</scope>
    <source>
        <strain evidence="2">945174350</strain>
    </source>
</reference>
<dbReference type="Proteomes" id="UP000050489">
    <property type="component" value="Unassembled WGS sequence"/>
</dbReference>
<evidence type="ECO:0000313" key="4">
    <source>
        <dbReference type="EMBL" id="PYA67837.1"/>
    </source>
</evidence>
<dbReference type="Proteomes" id="UP000247823">
    <property type="component" value="Unassembled WGS sequence"/>
</dbReference>
<dbReference type="InterPro" id="IPR018724">
    <property type="entry name" value="2OG-Fe_dioxygenase"/>
</dbReference>
<dbReference type="Pfam" id="PF10014">
    <property type="entry name" value="2OG-Fe_Oxy_2"/>
    <property type="match status" value="1"/>
</dbReference>
<accession>A0A0A5L6P2</accession>